<organism evidence="3 4">
    <name type="scientific">Thiothrix caldifontis</name>
    <dbReference type="NCBI Taxonomy" id="525918"/>
    <lineage>
        <taxon>Bacteria</taxon>
        <taxon>Pseudomonadati</taxon>
        <taxon>Pseudomonadota</taxon>
        <taxon>Gammaproteobacteria</taxon>
        <taxon>Thiotrichales</taxon>
        <taxon>Thiotrichaceae</taxon>
        <taxon>Thiothrix</taxon>
    </lineage>
</organism>
<protein>
    <submittedName>
        <fullName evidence="3">Hydroxypyruvate reductase</fullName>
    </submittedName>
</protein>
<dbReference type="AlphaFoldDB" id="A0A1H4E6L2"/>
<proteinExistence type="predicted"/>
<reference evidence="3 4" key="1">
    <citation type="submission" date="2016-10" db="EMBL/GenBank/DDBJ databases">
        <authorList>
            <person name="de Groot N.N."/>
        </authorList>
    </citation>
    <scope>NUCLEOTIDE SEQUENCE [LARGE SCALE GENOMIC DNA]</scope>
    <source>
        <strain evidence="3 4">DSM 21228</strain>
    </source>
</reference>
<dbReference type="PANTHER" id="PTHR12227:SF0">
    <property type="entry name" value="GLYCERATE KINASE"/>
    <property type="match status" value="1"/>
</dbReference>
<dbReference type="InterPro" id="IPR007835">
    <property type="entry name" value="MOFRL"/>
</dbReference>
<dbReference type="STRING" id="525918.SAMN05660964_02485"/>
<evidence type="ECO:0000313" key="4">
    <source>
        <dbReference type="Proteomes" id="UP000199397"/>
    </source>
</evidence>
<dbReference type="InterPro" id="IPR038614">
    <property type="entry name" value="GK_N_sf"/>
</dbReference>
<keyword evidence="3" id="KW-0670">Pyruvate</keyword>
<dbReference type="RefSeq" id="WP_093069085.1">
    <property type="nucleotide sequence ID" value="NZ_FNQP01000014.1"/>
</dbReference>
<dbReference type="Pfam" id="PF13660">
    <property type="entry name" value="DUF4147"/>
    <property type="match status" value="1"/>
</dbReference>
<evidence type="ECO:0000259" key="2">
    <source>
        <dbReference type="Pfam" id="PF13660"/>
    </source>
</evidence>
<dbReference type="Pfam" id="PF05161">
    <property type="entry name" value="MOFRL"/>
    <property type="match status" value="1"/>
</dbReference>
<sequence>MPDYRTHLLEIYATGLAAVQGEQAVYQALNKRGKRQPCHVIAIGKAAEAMLLGAQRYLQQHLHSALLITKPGHVTATHPSYVNIIEAAHPIPDESSLAAGAALLTYLQNLPANEPVLFLISGGTSSLVEVLNTDWTLATLQQTTQEMLANGAVISEINAMRRTQSLIKGGKLWHYIGERPVSCLLISDVPGDDPTVIGSGLLFPAPHDDFDWEIIASNRQMLEAIAAAATTNAAQGWTQVLLMPDFLEGDAEVVAHCCIEHLRENPPGLYIWGAETTVQLPLNPGHGGRNQHLALAAALYLRPNDTIFLLAAGTDGTDGVTPDTGALVDAGTIMRGKYNTLDPLACLQAADAGTFLAASGDLIYTGPTGTNVMDIILGLKF</sequence>
<dbReference type="EMBL" id="FNQP01000014">
    <property type="protein sequence ID" value="SEA80691.1"/>
    <property type="molecule type" value="Genomic_DNA"/>
</dbReference>
<gene>
    <name evidence="3" type="ORF">SAMN05660964_02485</name>
</gene>
<dbReference type="InterPro" id="IPR025286">
    <property type="entry name" value="MOFRL_assoc_dom"/>
</dbReference>
<feature type="domain" description="MOFRL" evidence="1">
    <location>
        <begin position="270"/>
        <end position="374"/>
    </location>
</feature>
<dbReference type="PANTHER" id="PTHR12227">
    <property type="entry name" value="GLYCERATE KINASE"/>
    <property type="match status" value="1"/>
</dbReference>
<dbReference type="InterPro" id="IPR039760">
    <property type="entry name" value="MOFRL_protein"/>
</dbReference>
<dbReference type="Gene3D" id="3.40.1480.10">
    <property type="entry name" value="MOFRL domain"/>
    <property type="match status" value="1"/>
</dbReference>
<evidence type="ECO:0000259" key="1">
    <source>
        <dbReference type="Pfam" id="PF05161"/>
    </source>
</evidence>
<dbReference type="Gene3D" id="3.40.50.10180">
    <property type="entry name" value="Glycerate kinase, MOFRL-like N-terminal domain"/>
    <property type="match status" value="1"/>
</dbReference>
<dbReference type="Proteomes" id="UP000199397">
    <property type="component" value="Unassembled WGS sequence"/>
</dbReference>
<keyword evidence="4" id="KW-1185">Reference proteome</keyword>
<dbReference type="GO" id="GO:0008887">
    <property type="term" value="F:glycerate kinase activity"/>
    <property type="evidence" value="ECO:0007669"/>
    <property type="project" value="InterPro"/>
</dbReference>
<name>A0A1H4E6L2_9GAMM</name>
<accession>A0A1H4E6L2</accession>
<feature type="domain" description="MOFRL-associated" evidence="2">
    <location>
        <begin position="8"/>
        <end position="223"/>
    </location>
</feature>
<dbReference type="SUPFAM" id="SSF82544">
    <property type="entry name" value="GckA/TtuD-like"/>
    <property type="match status" value="1"/>
</dbReference>
<dbReference type="GO" id="GO:0005737">
    <property type="term" value="C:cytoplasm"/>
    <property type="evidence" value="ECO:0007669"/>
    <property type="project" value="TreeGrafter"/>
</dbReference>
<evidence type="ECO:0000313" key="3">
    <source>
        <dbReference type="EMBL" id="SEA80691.1"/>
    </source>
</evidence>
<dbReference type="OrthoDB" id="9766552at2"/>
<dbReference type="InterPro" id="IPR037035">
    <property type="entry name" value="GK-like_C_sf"/>
</dbReference>